<proteinExistence type="predicted"/>
<dbReference type="Proteomes" id="UP000308600">
    <property type="component" value="Unassembled WGS sequence"/>
</dbReference>
<name>A0ACD3AXP8_9AGAR</name>
<keyword evidence="2" id="KW-1185">Reference proteome</keyword>
<sequence>MPNFPVELIENVLEHLYADYDRYSGPHPLVLFPCALVCRTWRTIAQSIIFSEIILKYPSPIKTFQKNNQLRLLVRRVLIDHSPGSSCVPTTSTSASKGCSHSQHFSSMKPRY</sequence>
<gene>
    <name evidence="1" type="ORF">BDN72DRAFT_566379</name>
</gene>
<evidence type="ECO:0000313" key="2">
    <source>
        <dbReference type="Proteomes" id="UP000308600"/>
    </source>
</evidence>
<evidence type="ECO:0000313" key="1">
    <source>
        <dbReference type="EMBL" id="TFK70126.1"/>
    </source>
</evidence>
<reference evidence="1 2" key="1">
    <citation type="journal article" date="2019" name="Nat. Ecol. Evol.">
        <title>Megaphylogeny resolves global patterns of mushroom evolution.</title>
        <authorList>
            <person name="Varga T."/>
            <person name="Krizsan K."/>
            <person name="Foldi C."/>
            <person name="Dima B."/>
            <person name="Sanchez-Garcia M."/>
            <person name="Sanchez-Ramirez S."/>
            <person name="Szollosi G.J."/>
            <person name="Szarkandi J.G."/>
            <person name="Papp V."/>
            <person name="Albert L."/>
            <person name="Andreopoulos W."/>
            <person name="Angelini C."/>
            <person name="Antonin V."/>
            <person name="Barry K.W."/>
            <person name="Bougher N.L."/>
            <person name="Buchanan P."/>
            <person name="Buyck B."/>
            <person name="Bense V."/>
            <person name="Catcheside P."/>
            <person name="Chovatia M."/>
            <person name="Cooper J."/>
            <person name="Damon W."/>
            <person name="Desjardin D."/>
            <person name="Finy P."/>
            <person name="Geml J."/>
            <person name="Haridas S."/>
            <person name="Hughes K."/>
            <person name="Justo A."/>
            <person name="Karasinski D."/>
            <person name="Kautmanova I."/>
            <person name="Kiss B."/>
            <person name="Kocsube S."/>
            <person name="Kotiranta H."/>
            <person name="LaButti K.M."/>
            <person name="Lechner B.E."/>
            <person name="Liimatainen K."/>
            <person name="Lipzen A."/>
            <person name="Lukacs Z."/>
            <person name="Mihaltcheva S."/>
            <person name="Morgado L.N."/>
            <person name="Niskanen T."/>
            <person name="Noordeloos M.E."/>
            <person name="Ohm R.A."/>
            <person name="Ortiz-Santana B."/>
            <person name="Ovrebo C."/>
            <person name="Racz N."/>
            <person name="Riley R."/>
            <person name="Savchenko A."/>
            <person name="Shiryaev A."/>
            <person name="Soop K."/>
            <person name="Spirin V."/>
            <person name="Szebenyi C."/>
            <person name="Tomsovsky M."/>
            <person name="Tulloss R.E."/>
            <person name="Uehling J."/>
            <person name="Grigoriev I.V."/>
            <person name="Vagvolgyi C."/>
            <person name="Papp T."/>
            <person name="Martin F.M."/>
            <person name="Miettinen O."/>
            <person name="Hibbett D.S."/>
            <person name="Nagy L.G."/>
        </authorList>
    </citation>
    <scope>NUCLEOTIDE SEQUENCE [LARGE SCALE GENOMIC DNA]</scope>
    <source>
        <strain evidence="1 2">NL-1719</strain>
    </source>
</reference>
<accession>A0ACD3AXP8</accession>
<dbReference type="EMBL" id="ML208318">
    <property type="protein sequence ID" value="TFK70126.1"/>
    <property type="molecule type" value="Genomic_DNA"/>
</dbReference>
<protein>
    <submittedName>
        <fullName evidence="1">Uncharacterized protein</fullName>
    </submittedName>
</protein>
<organism evidence="1 2">
    <name type="scientific">Pluteus cervinus</name>
    <dbReference type="NCBI Taxonomy" id="181527"/>
    <lineage>
        <taxon>Eukaryota</taxon>
        <taxon>Fungi</taxon>
        <taxon>Dikarya</taxon>
        <taxon>Basidiomycota</taxon>
        <taxon>Agaricomycotina</taxon>
        <taxon>Agaricomycetes</taxon>
        <taxon>Agaricomycetidae</taxon>
        <taxon>Agaricales</taxon>
        <taxon>Pluteineae</taxon>
        <taxon>Pluteaceae</taxon>
        <taxon>Pluteus</taxon>
    </lineage>
</organism>